<comment type="catalytic activity">
    <reaction evidence="13">
        <text>O-phospho-D-serine + H2O = D-serine + phosphate</text>
        <dbReference type="Rhea" id="RHEA:24873"/>
        <dbReference type="ChEBI" id="CHEBI:15377"/>
        <dbReference type="ChEBI" id="CHEBI:35247"/>
        <dbReference type="ChEBI" id="CHEBI:43474"/>
        <dbReference type="ChEBI" id="CHEBI:58680"/>
        <dbReference type="EC" id="3.1.3.3"/>
    </reaction>
</comment>
<keyword evidence="8 15" id="KW-0378">Hydrolase</keyword>
<dbReference type="RefSeq" id="WP_171324255.1">
    <property type="nucleotide sequence ID" value="NZ_JABFBC010000001.1"/>
</dbReference>
<name>A0A849L2A4_9RHOB</name>
<dbReference type="PANTHER" id="PTHR43344:SF2">
    <property type="entry name" value="PHOSPHOSERINE PHOSPHATASE"/>
    <property type="match status" value="1"/>
</dbReference>
<dbReference type="InterPro" id="IPR023214">
    <property type="entry name" value="HAD_sf"/>
</dbReference>
<dbReference type="EC" id="3.1.3.3" evidence="4"/>
<feature type="active site" description="Nucleophile" evidence="14">
    <location>
        <position position="79"/>
    </location>
</feature>
<evidence type="ECO:0000256" key="1">
    <source>
        <dbReference type="ARBA" id="ARBA00001946"/>
    </source>
</evidence>
<dbReference type="GO" id="GO:0005737">
    <property type="term" value="C:cytoplasm"/>
    <property type="evidence" value="ECO:0007669"/>
    <property type="project" value="TreeGrafter"/>
</dbReference>
<dbReference type="UniPathway" id="UPA00135">
    <property type="reaction ID" value="UER00198"/>
</dbReference>
<comment type="cofactor">
    <cofactor evidence="1">
        <name>Mg(2+)</name>
        <dbReference type="ChEBI" id="CHEBI:18420"/>
    </cofactor>
</comment>
<dbReference type="InterPro" id="IPR036412">
    <property type="entry name" value="HAD-like_sf"/>
</dbReference>
<protein>
    <recommendedName>
        <fullName evidence="5">Phosphoserine phosphatase</fullName>
        <ecNumber evidence="4">3.1.3.3</ecNumber>
    </recommendedName>
    <alternativeName>
        <fullName evidence="11">O-phosphoserine phosphohydrolase</fullName>
    </alternativeName>
</protein>
<keyword evidence="7" id="KW-0479">Metal-binding</keyword>
<evidence type="ECO:0000256" key="4">
    <source>
        <dbReference type="ARBA" id="ARBA00012640"/>
    </source>
</evidence>
<comment type="caution">
    <text evidence="15">The sequence shown here is derived from an EMBL/GenBank/DDBJ whole genome shotgun (WGS) entry which is preliminary data.</text>
</comment>
<keyword evidence="16" id="KW-1185">Reference proteome</keyword>
<evidence type="ECO:0000313" key="16">
    <source>
        <dbReference type="Proteomes" id="UP000572377"/>
    </source>
</evidence>
<dbReference type="NCBIfam" id="TIGR01488">
    <property type="entry name" value="HAD-SF-IB"/>
    <property type="match status" value="1"/>
</dbReference>
<dbReference type="SFLD" id="SFLDS00003">
    <property type="entry name" value="Haloacid_Dehalogenase"/>
    <property type="match status" value="1"/>
</dbReference>
<dbReference type="InterPro" id="IPR050582">
    <property type="entry name" value="HAD-like_SerB"/>
</dbReference>
<dbReference type="Proteomes" id="UP000572377">
    <property type="component" value="Unassembled WGS sequence"/>
</dbReference>
<dbReference type="GO" id="GO:0036424">
    <property type="term" value="F:L-phosphoserine phosphatase activity"/>
    <property type="evidence" value="ECO:0007669"/>
    <property type="project" value="InterPro"/>
</dbReference>
<comment type="catalytic activity">
    <reaction evidence="12">
        <text>O-phospho-L-serine + H2O = L-serine + phosphate</text>
        <dbReference type="Rhea" id="RHEA:21208"/>
        <dbReference type="ChEBI" id="CHEBI:15377"/>
        <dbReference type="ChEBI" id="CHEBI:33384"/>
        <dbReference type="ChEBI" id="CHEBI:43474"/>
        <dbReference type="ChEBI" id="CHEBI:57524"/>
        <dbReference type="EC" id="3.1.3.3"/>
    </reaction>
</comment>
<reference evidence="15 16" key="1">
    <citation type="submission" date="2020-05" db="EMBL/GenBank/DDBJ databases">
        <title>Gimesia benthica sp. nov., a novel planctomycete isolated from a deep-sea water sample of the Northwest Indian Ocean.</title>
        <authorList>
            <person name="Wang J."/>
            <person name="Ruan C."/>
            <person name="Song L."/>
            <person name="Zhu Y."/>
            <person name="Li A."/>
            <person name="Zheng X."/>
            <person name="Wang L."/>
            <person name="Lu Z."/>
            <person name="Huang Y."/>
            <person name="Du W."/>
            <person name="Zhou Y."/>
            <person name="Huang L."/>
            <person name="Dai X."/>
        </authorList>
    </citation>
    <scope>NUCLEOTIDE SEQUENCE [LARGE SCALE GENOMIC DNA]</scope>
    <source>
        <strain evidence="15 16">YYQ-30</strain>
    </source>
</reference>
<dbReference type="SFLD" id="SFLDF00029">
    <property type="entry name" value="phosphoserine_phosphatase"/>
    <property type="match status" value="1"/>
</dbReference>
<gene>
    <name evidence="15" type="primary">serB</name>
    <name evidence="15" type="ORF">HMH01_08445</name>
</gene>
<comment type="similarity">
    <text evidence="3">Belongs to the HAD-like hydrolase superfamily. SerB family.</text>
</comment>
<dbReference type="Pfam" id="PF12710">
    <property type="entry name" value="HAD"/>
    <property type="match status" value="1"/>
</dbReference>
<evidence type="ECO:0000256" key="8">
    <source>
        <dbReference type="ARBA" id="ARBA00022801"/>
    </source>
</evidence>
<evidence type="ECO:0000256" key="14">
    <source>
        <dbReference type="PIRSR" id="PIRSR604469-1"/>
    </source>
</evidence>
<dbReference type="SUPFAM" id="SSF56784">
    <property type="entry name" value="HAD-like"/>
    <property type="match status" value="1"/>
</dbReference>
<dbReference type="SFLD" id="SFLDG01136">
    <property type="entry name" value="C1.6:_Phosphoserine_Phosphatas"/>
    <property type="match status" value="1"/>
</dbReference>
<keyword evidence="9" id="KW-0460">Magnesium</keyword>
<comment type="pathway">
    <text evidence="2">Amino-acid biosynthesis; L-serine biosynthesis; L-serine from 3-phospho-D-glycerate: step 3/3.</text>
</comment>
<dbReference type="InterPro" id="IPR004469">
    <property type="entry name" value="PSP"/>
</dbReference>
<organism evidence="15 16">
    <name type="scientific">Halovulum dunhuangense</name>
    <dbReference type="NCBI Taxonomy" id="1505036"/>
    <lineage>
        <taxon>Bacteria</taxon>
        <taxon>Pseudomonadati</taxon>
        <taxon>Pseudomonadota</taxon>
        <taxon>Alphaproteobacteria</taxon>
        <taxon>Rhodobacterales</taxon>
        <taxon>Paracoccaceae</taxon>
        <taxon>Halovulum</taxon>
    </lineage>
</organism>
<evidence type="ECO:0000256" key="5">
    <source>
        <dbReference type="ARBA" id="ARBA00015196"/>
    </source>
</evidence>
<dbReference type="EMBL" id="JABFBC010000001">
    <property type="protein sequence ID" value="NNU80468.1"/>
    <property type="molecule type" value="Genomic_DNA"/>
</dbReference>
<evidence type="ECO:0000256" key="9">
    <source>
        <dbReference type="ARBA" id="ARBA00022842"/>
    </source>
</evidence>
<evidence type="ECO:0000256" key="13">
    <source>
        <dbReference type="ARBA" id="ARBA00048523"/>
    </source>
</evidence>
<evidence type="ECO:0000256" key="7">
    <source>
        <dbReference type="ARBA" id="ARBA00022723"/>
    </source>
</evidence>
<evidence type="ECO:0000256" key="2">
    <source>
        <dbReference type="ARBA" id="ARBA00005135"/>
    </source>
</evidence>
<keyword evidence="6" id="KW-0028">Amino-acid biosynthesis</keyword>
<evidence type="ECO:0000256" key="10">
    <source>
        <dbReference type="ARBA" id="ARBA00023299"/>
    </source>
</evidence>
<proteinExistence type="inferred from homology"/>
<evidence type="ECO:0000256" key="3">
    <source>
        <dbReference type="ARBA" id="ARBA00009184"/>
    </source>
</evidence>
<feature type="active site" description="Proton donor" evidence="14">
    <location>
        <position position="81"/>
    </location>
</feature>
<dbReference type="Gene3D" id="3.40.50.1000">
    <property type="entry name" value="HAD superfamily/HAD-like"/>
    <property type="match status" value="1"/>
</dbReference>
<accession>A0A849L2A4</accession>
<evidence type="ECO:0000256" key="11">
    <source>
        <dbReference type="ARBA" id="ARBA00031693"/>
    </source>
</evidence>
<keyword evidence="10" id="KW-0718">Serine biosynthesis</keyword>
<evidence type="ECO:0000256" key="12">
    <source>
        <dbReference type="ARBA" id="ARBA00048138"/>
    </source>
</evidence>
<dbReference type="SFLD" id="SFLDG01137">
    <property type="entry name" value="C1.6.1:_Phosphoserine_Phosphat"/>
    <property type="match status" value="1"/>
</dbReference>
<dbReference type="NCBIfam" id="TIGR00338">
    <property type="entry name" value="serB"/>
    <property type="match status" value="1"/>
</dbReference>
<dbReference type="GO" id="GO:0006564">
    <property type="term" value="P:L-serine biosynthetic process"/>
    <property type="evidence" value="ECO:0007669"/>
    <property type="project" value="UniProtKB-KW"/>
</dbReference>
<dbReference type="PANTHER" id="PTHR43344">
    <property type="entry name" value="PHOSPHOSERINE PHOSPHATASE"/>
    <property type="match status" value="1"/>
</dbReference>
<sequence length="285" mass="29528">MGGQFLVVTTEGVVGDDLVGEVIARAGAGAGTPRRLGKGAVEIPLAAMIDDLAPLRQGLAADVNQVAADARRKAILIADMDSTIISVECIDELADYAGVKEHVARITEAAMRGELDFEQALFARVELLRGLPVSVLQSCYDERVRLNPGAAAMVGGMNAAGARTALVSGGFTFFTERVAAAAGFQSNQANVLEEADGRLTGSVRLPVLGRQAKADALDALCAERGVTPRDVVAIGDGANDLSMIEKAGLGVAYRAKPALREKADAVLDHSDLTAVLALQGLPLPS</sequence>
<evidence type="ECO:0000256" key="6">
    <source>
        <dbReference type="ARBA" id="ARBA00022605"/>
    </source>
</evidence>
<dbReference type="GO" id="GO:0000287">
    <property type="term" value="F:magnesium ion binding"/>
    <property type="evidence" value="ECO:0007669"/>
    <property type="project" value="TreeGrafter"/>
</dbReference>
<dbReference type="AlphaFoldDB" id="A0A849L2A4"/>
<evidence type="ECO:0000313" key="15">
    <source>
        <dbReference type="EMBL" id="NNU80468.1"/>
    </source>
</evidence>